<dbReference type="AlphaFoldDB" id="A0A0C3G6G1"/>
<feature type="compositionally biased region" description="Polar residues" evidence="1">
    <location>
        <begin position="195"/>
        <end position="204"/>
    </location>
</feature>
<gene>
    <name evidence="2" type="ORF">PILCRDRAFT_27</name>
</gene>
<feature type="region of interest" description="Disordered" evidence="1">
    <location>
        <begin position="113"/>
        <end position="204"/>
    </location>
</feature>
<evidence type="ECO:0000313" key="2">
    <source>
        <dbReference type="EMBL" id="KIM91845.1"/>
    </source>
</evidence>
<feature type="compositionally biased region" description="Pro residues" evidence="1">
    <location>
        <begin position="159"/>
        <end position="170"/>
    </location>
</feature>
<accession>A0A0C3G6G1</accession>
<reference evidence="3" key="2">
    <citation type="submission" date="2015-01" db="EMBL/GenBank/DDBJ databases">
        <title>Evolutionary Origins and Diversification of the Mycorrhizal Mutualists.</title>
        <authorList>
            <consortium name="DOE Joint Genome Institute"/>
            <consortium name="Mycorrhizal Genomics Consortium"/>
            <person name="Kohler A."/>
            <person name="Kuo A."/>
            <person name="Nagy L.G."/>
            <person name="Floudas D."/>
            <person name="Copeland A."/>
            <person name="Barry K.W."/>
            <person name="Cichocki N."/>
            <person name="Veneault-Fourrey C."/>
            <person name="LaButti K."/>
            <person name="Lindquist E.A."/>
            <person name="Lipzen A."/>
            <person name="Lundell T."/>
            <person name="Morin E."/>
            <person name="Murat C."/>
            <person name="Riley R."/>
            <person name="Ohm R."/>
            <person name="Sun H."/>
            <person name="Tunlid A."/>
            <person name="Henrissat B."/>
            <person name="Grigoriev I.V."/>
            <person name="Hibbett D.S."/>
            <person name="Martin F."/>
        </authorList>
    </citation>
    <scope>NUCLEOTIDE SEQUENCE [LARGE SCALE GENOMIC DNA]</scope>
    <source>
        <strain evidence="3">F 1598</strain>
    </source>
</reference>
<evidence type="ECO:0000313" key="3">
    <source>
        <dbReference type="Proteomes" id="UP000054166"/>
    </source>
</evidence>
<dbReference type="Proteomes" id="UP000054166">
    <property type="component" value="Unassembled WGS sequence"/>
</dbReference>
<keyword evidence="3" id="KW-1185">Reference proteome</keyword>
<name>A0A0C3G6G1_PILCF</name>
<dbReference type="EMBL" id="KN832970">
    <property type="protein sequence ID" value="KIM91845.1"/>
    <property type="molecule type" value="Genomic_DNA"/>
</dbReference>
<dbReference type="HOGENOM" id="CLU_1343711_0_0_1"/>
<evidence type="ECO:0000256" key="1">
    <source>
        <dbReference type="SAM" id="MobiDB-lite"/>
    </source>
</evidence>
<protein>
    <submittedName>
        <fullName evidence="2">Uncharacterized protein</fullName>
    </submittedName>
</protein>
<organism evidence="2 3">
    <name type="scientific">Piloderma croceum (strain F 1598)</name>
    <dbReference type="NCBI Taxonomy" id="765440"/>
    <lineage>
        <taxon>Eukaryota</taxon>
        <taxon>Fungi</taxon>
        <taxon>Dikarya</taxon>
        <taxon>Basidiomycota</taxon>
        <taxon>Agaricomycotina</taxon>
        <taxon>Agaricomycetes</taxon>
        <taxon>Agaricomycetidae</taxon>
        <taxon>Atheliales</taxon>
        <taxon>Atheliaceae</taxon>
        <taxon>Piloderma</taxon>
    </lineage>
</organism>
<reference evidence="2 3" key="1">
    <citation type="submission" date="2014-04" db="EMBL/GenBank/DDBJ databases">
        <authorList>
            <consortium name="DOE Joint Genome Institute"/>
            <person name="Kuo A."/>
            <person name="Tarkka M."/>
            <person name="Buscot F."/>
            <person name="Kohler A."/>
            <person name="Nagy L.G."/>
            <person name="Floudas D."/>
            <person name="Copeland A."/>
            <person name="Barry K.W."/>
            <person name="Cichocki N."/>
            <person name="Veneault-Fourrey C."/>
            <person name="LaButti K."/>
            <person name="Lindquist E.A."/>
            <person name="Lipzen A."/>
            <person name="Lundell T."/>
            <person name="Morin E."/>
            <person name="Murat C."/>
            <person name="Sun H."/>
            <person name="Tunlid A."/>
            <person name="Henrissat B."/>
            <person name="Grigoriev I.V."/>
            <person name="Hibbett D.S."/>
            <person name="Martin F."/>
            <person name="Nordberg H.P."/>
            <person name="Cantor M.N."/>
            <person name="Hua S.X."/>
        </authorList>
    </citation>
    <scope>NUCLEOTIDE SEQUENCE [LARGE SCALE GENOMIC DNA]</scope>
    <source>
        <strain evidence="2 3">F 1598</strain>
    </source>
</reference>
<proteinExistence type="predicted"/>
<sequence>MVLFHSIKQKLMCVRYELSNESGSVVSHLIDVEPGDTSPDITNPVLAPPRQHWDNVLADTVSVVGCQCTFCSLRSTHEVTERGRRKRQARVVLPPRSSVLDILYRFPSNEFQGGDSMLSSSSSASNMAETQRPPSHRRVVGIPEFEQSAPSSQDVLNPPGIPDQASPPPYSAYDAGLPDNQATPRNTYDILGPYSNPSNSNDSI</sequence>
<dbReference type="InParanoid" id="A0A0C3G6G1"/>
<feature type="compositionally biased region" description="Low complexity" evidence="1">
    <location>
        <begin position="116"/>
        <end position="125"/>
    </location>
</feature>